<sequence length="213" mass="23358">MAGCMVFIFAALGEFVVVRVLNSQTEKYDQHLRRVTVISHGSRANNTTASNTNNYNNGLTTHYNHNHDHYTRHHQNTNSRNRKPVDVRENGHIGLSVGAGIGNSEGTGGTRAGLGSSWDPEAGWVGRVPPPTGRPRQQIGRLSLQWIDPKTGEKKILAAVQGLSGRWEQYTTARTNMNATAATVKVIILSNLVPATRAHDVLPFTSYTLTNSY</sequence>
<feature type="region of interest" description="Disordered" evidence="1">
    <location>
        <begin position="43"/>
        <end position="85"/>
    </location>
</feature>
<feature type="compositionally biased region" description="Low complexity" evidence="1">
    <location>
        <begin position="43"/>
        <end position="63"/>
    </location>
</feature>
<accession>A0AAW0TCJ4</accession>
<dbReference type="EMBL" id="JARAKH010000033">
    <property type="protein sequence ID" value="KAK8385092.1"/>
    <property type="molecule type" value="Genomic_DNA"/>
</dbReference>
<feature type="signal peptide" evidence="2">
    <location>
        <begin position="1"/>
        <end position="23"/>
    </location>
</feature>
<feature type="chain" id="PRO_5043676582" evidence="2">
    <location>
        <begin position="24"/>
        <end position="213"/>
    </location>
</feature>
<protein>
    <submittedName>
        <fullName evidence="3">Uncharacterized protein</fullName>
    </submittedName>
</protein>
<evidence type="ECO:0000313" key="3">
    <source>
        <dbReference type="EMBL" id="KAK8385092.1"/>
    </source>
</evidence>
<evidence type="ECO:0000256" key="1">
    <source>
        <dbReference type="SAM" id="MobiDB-lite"/>
    </source>
</evidence>
<feature type="region of interest" description="Disordered" evidence="1">
    <location>
        <begin position="97"/>
        <end position="122"/>
    </location>
</feature>
<organism evidence="3 4">
    <name type="scientific">Scylla paramamosain</name>
    <name type="common">Mud crab</name>
    <dbReference type="NCBI Taxonomy" id="85552"/>
    <lineage>
        <taxon>Eukaryota</taxon>
        <taxon>Metazoa</taxon>
        <taxon>Ecdysozoa</taxon>
        <taxon>Arthropoda</taxon>
        <taxon>Crustacea</taxon>
        <taxon>Multicrustacea</taxon>
        <taxon>Malacostraca</taxon>
        <taxon>Eumalacostraca</taxon>
        <taxon>Eucarida</taxon>
        <taxon>Decapoda</taxon>
        <taxon>Pleocyemata</taxon>
        <taxon>Brachyura</taxon>
        <taxon>Eubrachyura</taxon>
        <taxon>Portunoidea</taxon>
        <taxon>Portunidae</taxon>
        <taxon>Portuninae</taxon>
        <taxon>Scylla</taxon>
    </lineage>
</organism>
<feature type="compositionally biased region" description="Gly residues" evidence="1">
    <location>
        <begin position="97"/>
        <end position="112"/>
    </location>
</feature>
<gene>
    <name evidence="3" type="ORF">O3P69_012118</name>
</gene>
<proteinExistence type="predicted"/>
<dbReference type="AlphaFoldDB" id="A0AAW0TCJ4"/>
<keyword evidence="2" id="KW-0732">Signal</keyword>
<reference evidence="3 4" key="1">
    <citation type="submission" date="2023-03" db="EMBL/GenBank/DDBJ databases">
        <title>High-quality genome of Scylla paramamosain provides insights in environmental adaptation.</title>
        <authorList>
            <person name="Zhang L."/>
        </authorList>
    </citation>
    <scope>NUCLEOTIDE SEQUENCE [LARGE SCALE GENOMIC DNA]</scope>
    <source>
        <strain evidence="3">LZ_2023a</strain>
        <tissue evidence="3">Muscle</tissue>
    </source>
</reference>
<keyword evidence="4" id="KW-1185">Reference proteome</keyword>
<comment type="caution">
    <text evidence="3">The sequence shown here is derived from an EMBL/GenBank/DDBJ whole genome shotgun (WGS) entry which is preliminary data.</text>
</comment>
<evidence type="ECO:0000313" key="4">
    <source>
        <dbReference type="Proteomes" id="UP001487740"/>
    </source>
</evidence>
<name>A0AAW0TCJ4_SCYPA</name>
<evidence type="ECO:0000256" key="2">
    <source>
        <dbReference type="SAM" id="SignalP"/>
    </source>
</evidence>
<dbReference type="Proteomes" id="UP001487740">
    <property type="component" value="Unassembled WGS sequence"/>
</dbReference>